<feature type="compositionally biased region" description="Low complexity" evidence="1">
    <location>
        <begin position="233"/>
        <end position="244"/>
    </location>
</feature>
<dbReference type="Proteomes" id="UP000313359">
    <property type="component" value="Unassembled WGS sequence"/>
</dbReference>
<dbReference type="OrthoDB" id="2801919at2759"/>
<gene>
    <name evidence="2" type="ORF">L227DRAFT_515313</name>
</gene>
<evidence type="ECO:0000256" key="1">
    <source>
        <dbReference type="SAM" id="MobiDB-lite"/>
    </source>
</evidence>
<organism evidence="2 3">
    <name type="scientific">Lentinus tigrinus ALCF2SS1-6</name>
    <dbReference type="NCBI Taxonomy" id="1328759"/>
    <lineage>
        <taxon>Eukaryota</taxon>
        <taxon>Fungi</taxon>
        <taxon>Dikarya</taxon>
        <taxon>Basidiomycota</taxon>
        <taxon>Agaricomycotina</taxon>
        <taxon>Agaricomycetes</taxon>
        <taxon>Polyporales</taxon>
        <taxon>Polyporaceae</taxon>
        <taxon>Lentinus</taxon>
    </lineage>
</organism>
<sequence length="282" mass="31817">MVVELCLGETESKSKHKGKKHGRRSTKTTDRALCLFVNAHALSGLPRCRRYHFNLYFSNEKALLYDHLAPDPEYCCSRCAPTAAVVCCDLCDPTDVTAMIPTRNDSPAKTQRNPTQLKIDPYTPSEAEHALRRELHQWRDATTPLVYGDFDFFGPDMLLRFKIIDRIVDLAHARKLDTVQDLEKQTKWCFSARYGADILRIVHVHFPKNLPPSPFVSTPLSSRTLANIDHPTSASSSRRQAAHSPLAGRVRRAPPTCGVCGEKGHRSKHILSYSRCNCDTLY</sequence>
<proteinExistence type="predicted"/>
<name>A0A5C2RM10_9APHY</name>
<dbReference type="EMBL" id="ML122421">
    <property type="protein sequence ID" value="RPD52130.1"/>
    <property type="molecule type" value="Genomic_DNA"/>
</dbReference>
<reference evidence="2" key="1">
    <citation type="journal article" date="2018" name="Genome Biol. Evol.">
        <title>Genomics and development of Lentinus tigrinus, a white-rot wood-decaying mushroom with dimorphic fruiting bodies.</title>
        <authorList>
            <person name="Wu B."/>
            <person name="Xu Z."/>
            <person name="Knudson A."/>
            <person name="Carlson A."/>
            <person name="Chen N."/>
            <person name="Kovaka S."/>
            <person name="LaButti K."/>
            <person name="Lipzen A."/>
            <person name="Pennachio C."/>
            <person name="Riley R."/>
            <person name="Schakwitz W."/>
            <person name="Umezawa K."/>
            <person name="Ohm R.A."/>
            <person name="Grigoriev I.V."/>
            <person name="Nagy L.G."/>
            <person name="Gibbons J."/>
            <person name="Hibbett D."/>
        </authorList>
    </citation>
    <scope>NUCLEOTIDE SEQUENCE [LARGE SCALE GENOMIC DNA]</scope>
    <source>
        <strain evidence="2">ALCF2SS1-6</strain>
    </source>
</reference>
<evidence type="ECO:0000313" key="3">
    <source>
        <dbReference type="Proteomes" id="UP000313359"/>
    </source>
</evidence>
<accession>A0A5C2RM10</accession>
<dbReference type="AlphaFoldDB" id="A0A5C2RM10"/>
<protein>
    <submittedName>
        <fullName evidence="2">Uncharacterized protein</fullName>
    </submittedName>
</protein>
<keyword evidence="3" id="KW-1185">Reference proteome</keyword>
<evidence type="ECO:0000313" key="2">
    <source>
        <dbReference type="EMBL" id="RPD52130.1"/>
    </source>
</evidence>
<feature type="region of interest" description="Disordered" evidence="1">
    <location>
        <begin position="229"/>
        <end position="249"/>
    </location>
</feature>